<evidence type="ECO:0000313" key="3">
    <source>
        <dbReference type="Proteomes" id="UP000538292"/>
    </source>
</evidence>
<evidence type="ECO:0000313" key="2">
    <source>
        <dbReference type="EMBL" id="MBA4601292.1"/>
    </source>
</evidence>
<dbReference type="RefSeq" id="WP_181737618.1">
    <property type="nucleotide sequence ID" value="NZ_JACEOL010000008.1"/>
</dbReference>
<organism evidence="2 3">
    <name type="scientific">Thermoactinomyces mirandus</name>
    <dbReference type="NCBI Taxonomy" id="2756294"/>
    <lineage>
        <taxon>Bacteria</taxon>
        <taxon>Bacillati</taxon>
        <taxon>Bacillota</taxon>
        <taxon>Bacilli</taxon>
        <taxon>Bacillales</taxon>
        <taxon>Thermoactinomycetaceae</taxon>
        <taxon>Thermoactinomyces</taxon>
    </lineage>
</organism>
<proteinExistence type="predicted"/>
<dbReference type="EMBL" id="JACEOL010000008">
    <property type="protein sequence ID" value="MBA4601292.1"/>
    <property type="molecule type" value="Genomic_DNA"/>
</dbReference>
<feature type="chain" id="PRO_5039071638" description="Lipoprotein" evidence="1">
    <location>
        <begin position="24"/>
        <end position="236"/>
    </location>
</feature>
<dbReference type="AlphaFoldDB" id="A0A7W1XQG5"/>
<accession>A0A7W1XQG5</accession>
<gene>
    <name evidence="2" type="ORF">H2C83_02910</name>
</gene>
<reference evidence="2 3" key="1">
    <citation type="submission" date="2020-07" db="EMBL/GenBank/DDBJ databases">
        <title>Thermoactinomyces phylogeny.</title>
        <authorList>
            <person name="Dunlap C."/>
        </authorList>
    </citation>
    <scope>NUCLEOTIDE SEQUENCE [LARGE SCALE GENOMIC DNA]</scope>
    <source>
        <strain evidence="2 3">AMNI-1</strain>
    </source>
</reference>
<feature type="signal peptide" evidence="1">
    <location>
        <begin position="1"/>
        <end position="23"/>
    </location>
</feature>
<sequence>MNRLFFLSATTAFLLLLTGCMYPDDQRMQMDILPQQVAQVQEAVNAYFTQNKILPYTYTEENRKLTTKYKVNFKELKGFLGETPPASFDKGGYFLFVLVDVEKDPTVRLFDLRVNDAVGKVEPGVKEYIQHHQALPQKAQINKYFYTIDYEKLELEPVEIPNPYSHEKLPLIMDRQGKVYIDYRTEVMKKWQQADRRPGAETDLRVWLAKDSLYVPAFSPIIKMEGNEPQLLPVEE</sequence>
<name>A0A7W1XQG5_9BACL</name>
<comment type="caution">
    <text evidence="2">The sequence shown here is derived from an EMBL/GenBank/DDBJ whole genome shotgun (WGS) entry which is preliminary data.</text>
</comment>
<evidence type="ECO:0000256" key="1">
    <source>
        <dbReference type="SAM" id="SignalP"/>
    </source>
</evidence>
<protein>
    <recommendedName>
        <fullName evidence="4">Lipoprotein</fullName>
    </recommendedName>
</protein>
<keyword evidence="1" id="KW-0732">Signal</keyword>
<evidence type="ECO:0008006" key="4">
    <source>
        <dbReference type="Google" id="ProtNLM"/>
    </source>
</evidence>
<dbReference type="PROSITE" id="PS51257">
    <property type="entry name" value="PROKAR_LIPOPROTEIN"/>
    <property type="match status" value="1"/>
</dbReference>
<dbReference type="Proteomes" id="UP000538292">
    <property type="component" value="Unassembled WGS sequence"/>
</dbReference>
<keyword evidence="3" id="KW-1185">Reference proteome</keyword>